<dbReference type="PROSITE" id="PS00028">
    <property type="entry name" value="ZINC_FINGER_C2H2_1"/>
    <property type="match status" value="2"/>
</dbReference>
<evidence type="ECO:0000313" key="5">
    <source>
        <dbReference type="Proteomes" id="UP001222027"/>
    </source>
</evidence>
<dbReference type="Gene3D" id="3.30.160.60">
    <property type="entry name" value="Classic Zinc Finger"/>
    <property type="match status" value="1"/>
</dbReference>
<dbReference type="PANTHER" id="PTHR47591">
    <property type="entry name" value="ZINC FINGER PROTEIN ZAT2-RELATED"/>
    <property type="match status" value="1"/>
</dbReference>
<dbReference type="SMART" id="SM00355">
    <property type="entry name" value="ZnF_C2H2"/>
    <property type="match status" value="2"/>
</dbReference>
<accession>A0AAV8R6C1</accession>
<feature type="region of interest" description="Disordered" evidence="2">
    <location>
        <begin position="192"/>
        <end position="319"/>
    </location>
</feature>
<dbReference type="AlphaFoldDB" id="A0AAV8R6C1"/>
<dbReference type="Pfam" id="PF13912">
    <property type="entry name" value="zf-C2H2_6"/>
    <property type="match status" value="2"/>
</dbReference>
<feature type="compositionally biased region" description="Basic residues" evidence="2">
    <location>
        <begin position="255"/>
        <end position="265"/>
    </location>
</feature>
<dbReference type="InterPro" id="IPR036236">
    <property type="entry name" value="Znf_C2H2_sf"/>
</dbReference>
<dbReference type="EMBL" id="JAQQAF010000004">
    <property type="protein sequence ID" value="KAJ8491248.1"/>
    <property type="molecule type" value="Genomic_DNA"/>
</dbReference>
<feature type="domain" description="C2H2-type" evidence="3">
    <location>
        <begin position="236"/>
        <end position="263"/>
    </location>
</feature>
<dbReference type="Proteomes" id="UP001222027">
    <property type="component" value="Unassembled WGS sequence"/>
</dbReference>
<comment type="caution">
    <text evidence="4">The sequence shown here is derived from an EMBL/GenBank/DDBJ whole genome shotgun (WGS) entry which is preliminary data.</text>
</comment>
<organism evidence="4 5">
    <name type="scientific">Ensete ventricosum</name>
    <name type="common">Abyssinian banana</name>
    <name type="synonym">Musa ensete</name>
    <dbReference type="NCBI Taxonomy" id="4639"/>
    <lineage>
        <taxon>Eukaryota</taxon>
        <taxon>Viridiplantae</taxon>
        <taxon>Streptophyta</taxon>
        <taxon>Embryophyta</taxon>
        <taxon>Tracheophyta</taxon>
        <taxon>Spermatophyta</taxon>
        <taxon>Magnoliopsida</taxon>
        <taxon>Liliopsida</taxon>
        <taxon>Zingiberales</taxon>
        <taxon>Musaceae</taxon>
        <taxon>Ensete</taxon>
    </lineage>
</organism>
<evidence type="ECO:0000256" key="2">
    <source>
        <dbReference type="SAM" id="MobiDB-lite"/>
    </source>
</evidence>
<feature type="region of interest" description="Disordered" evidence="2">
    <location>
        <begin position="70"/>
        <end position="115"/>
    </location>
</feature>
<sequence length="319" mass="34999">MPPFSPVSAGLQVCVVGSWISGTERSRRRSFLPSIDRMGARLTEGGSYCDSEDAALGAENTLGIRVKYAEEPGKDVAQEVASSRCGDDEESVSEAGGAAAKDDGSSRRRHATCPECGKSFPSDKSLFGHLRCHPERDYRGVNPPPEARRKSGALPSAKRPSARRSRQRKAVTVDPEAIAAARILMHLADAEHRHARSDDTEEDELLSSYKRTIKRRKTEQVELANEPGTSDRGRRYRCSVCSKTFSSHQALGGHRASHNKNRSHHHPEEEEEEEDEAAAATTTSNHKREQQEDEADKGGSRGLLDFDLNEAPRLGGEES</sequence>
<dbReference type="GO" id="GO:0008270">
    <property type="term" value="F:zinc ion binding"/>
    <property type="evidence" value="ECO:0007669"/>
    <property type="project" value="UniProtKB-KW"/>
</dbReference>
<dbReference type="SUPFAM" id="SSF57667">
    <property type="entry name" value="beta-beta-alpha zinc fingers"/>
    <property type="match status" value="1"/>
</dbReference>
<dbReference type="PANTHER" id="PTHR47591:SF1">
    <property type="entry name" value="ZINC FINGER PROTEIN ZAT2-RELATED"/>
    <property type="match status" value="1"/>
</dbReference>
<reference evidence="4 5" key="1">
    <citation type="submission" date="2022-12" db="EMBL/GenBank/DDBJ databases">
        <title>Chromosome-scale assembly of the Ensete ventricosum genome.</title>
        <authorList>
            <person name="Dussert Y."/>
            <person name="Stocks J."/>
            <person name="Wendawek A."/>
            <person name="Woldeyes F."/>
            <person name="Nichols R.A."/>
            <person name="Borrell J.S."/>
        </authorList>
    </citation>
    <scope>NUCLEOTIDE SEQUENCE [LARGE SCALE GENOMIC DNA]</scope>
    <source>
        <strain evidence="5">cv. Maze</strain>
        <tissue evidence="4">Seeds</tissue>
    </source>
</reference>
<feature type="compositionally biased region" description="Basic residues" evidence="2">
    <location>
        <begin position="160"/>
        <end position="169"/>
    </location>
</feature>
<keyword evidence="1" id="KW-0479">Metal-binding</keyword>
<feature type="region of interest" description="Disordered" evidence="2">
    <location>
        <begin position="135"/>
        <end position="174"/>
    </location>
</feature>
<proteinExistence type="predicted"/>
<name>A0AAV8R6C1_ENSVE</name>
<keyword evidence="1" id="KW-0862">Zinc</keyword>
<evidence type="ECO:0000313" key="4">
    <source>
        <dbReference type="EMBL" id="KAJ8491248.1"/>
    </source>
</evidence>
<keyword evidence="5" id="KW-1185">Reference proteome</keyword>
<dbReference type="PROSITE" id="PS50157">
    <property type="entry name" value="ZINC_FINGER_C2H2_2"/>
    <property type="match status" value="2"/>
</dbReference>
<gene>
    <name evidence="4" type="ORF">OPV22_012969</name>
</gene>
<dbReference type="InterPro" id="IPR013087">
    <property type="entry name" value="Znf_C2H2_type"/>
</dbReference>
<evidence type="ECO:0000256" key="1">
    <source>
        <dbReference type="PROSITE-ProRule" id="PRU00042"/>
    </source>
</evidence>
<keyword evidence="1" id="KW-0863">Zinc-finger</keyword>
<protein>
    <recommendedName>
        <fullName evidence="3">C2H2-type domain-containing protein</fullName>
    </recommendedName>
</protein>
<evidence type="ECO:0000259" key="3">
    <source>
        <dbReference type="PROSITE" id="PS50157"/>
    </source>
</evidence>
<feature type="domain" description="C2H2-type" evidence="3">
    <location>
        <begin position="111"/>
        <end position="138"/>
    </location>
</feature>